<organism evidence="1 2">
    <name type="scientific">Exobacillus caeni</name>
    <dbReference type="NCBI Taxonomy" id="2574798"/>
    <lineage>
        <taxon>Bacteria</taxon>
        <taxon>Bacillati</taxon>
        <taxon>Bacillota</taxon>
        <taxon>Bacilli</taxon>
        <taxon>Bacillales</taxon>
        <taxon>Guptibacillaceae</taxon>
        <taxon>Exobacillus</taxon>
    </lineage>
</organism>
<sequence>MYRPTVRYGDVYRDFVKELQQVTSLDANQIIRLALFAAPFNRLFRAQVKERLKSDVPLPSPAWEAIEHGYWLEQSYKPEEEKGDDVNVELARRGPGERIIEIVESRSAQEDKSRCVEQIPRREWKVPSGEQNRTVLKNQNGIKFNFN</sequence>
<dbReference type="OrthoDB" id="2908072at2"/>
<name>A0A5R9FA34_9BACL</name>
<comment type="caution">
    <text evidence="1">The sequence shown here is derived from an EMBL/GenBank/DDBJ whole genome shotgun (WGS) entry which is preliminary data.</text>
</comment>
<evidence type="ECO:0000313" key="2">
    <source>
        <dbReference type="Proteomes" id="UP000308230"/>
    </source>
</evidence>
<proteinExistence type="predicted"/>
<dbReference type="Proteomes" id="UP000308230">
    <property type="component" value="Unassembled WGS sequence"/>
</dbReference>
<dbReference type="RefSeq" id="WP_138125078.1">
    <property type="nucleotide sequence ID" value="NZ_SWLG01000005.1"/>
</dbReference>
<protein>
    <submittedName>
        <fullName evidence="1">Uncharacterized protein</fullName>
    </submittedName>
</protein>
<dbReference type="EMBL" id="SWLG01000005">
    <property type="protein sequence ID" value="TLS37723.1"/>
    <property type="molecule type" value="Genomic_DNA"/>
</dbReference>
<reference evidence="1 2" key="1">
    <citation type="submission" date="2019-04" db="EMBL/GenBank/DDBJ databases">
        <title>Bacillus caeni sp. nov., a bacterium isolated from mangrove sediment.</title>
        <authorList>
            <person name="Huang H."/>
            <person name="Mo K."/>
            <person name="Hu Y."/>
        </authorList>
    </citation>
    <scope>NUCLEOTIDE SEQUENCE [LARGE SCALE GENOMIC DNA]</scope>
    <source>
        <strain evidence="1 2">HB172195</strain>
    </source>
</reference>
<dbReference type="AlphaFoldDB" id="A0A5R9FA34"/>
<keyword evidence="2" id="KW-1185">Reference proteome</keyword>
<evidence type="ECO:0000313" key="1">
    <source>
        <dbReference type="EMBL" id="TLS37723.1"/>
    </source>
</evidence>
<gene>
    <name evidence="1" type="ORF">FCL54_07825</name>
</gene>
<accession>A0A5R9FA34</accession>